<name>A0A0E0B1U1_9ORYZ</name>
<sequence>MPKLSFKSCGEGDTTGNWSVV</sequence>
<evidence type="ECO:0000256" key="1">
    <source>
        <dbReference type="SAM" id="MobiDB-lite"/>
    </source>
</evidence>
<dbReference type="HOGENOM" id="CLU_3427139_0_0_1"/>
<organism evidence="2">
    <name type="scientific">Oryza glumipatula</name>
    <dbReference type="NCBI Taxonomy" id="40148"/>
    <lineage>
        <taxon>Eukaryota</taxon>
        <taxon>Viridiplantae</taxon>
        <taxon>Streptophyta</taxon>
        <taxon>Embryophyta</taxon>
        <taxon>Tracheophyta</taxon>
        <taxon>Spermatophyta</taxon>
        <taxon>Magnoliopsida</taxon>
        <taxon>Liliopsida</taxon>
        <taxon>Poales</taxon>
        <taxon>Poaceae</taxon>
        <taxon>BOP clade</taxon>
        <taxon>Oryzoideae</taxon>
        <taxon>Oryzeae</taxon>
        <taxon>Oryzinae</taxon>
        <taxon>Oryza</taxon>
    </lineage>
</organism>
<dbReference type="AlphaFoldDB" id="A0A0E0B1U1"/>
<proteinExistence type="predicted"/>
<keyword evidence="3" id="KW-1185">Reference proteome</keyword>
<feature type="region of interest" description="Disordered" evidence="1">
    <location>
        <begin position="1"/>
        <end position="21"/>
    </location>
</feature>
<reference evidence="2" key="2">
    <citation type="submission" date="2018-05" db="EMBL/GenBank/DDBJ databases">
        <title>OgluRS3 (Oryza glumaepatula Reference Sequence Version 3).</title>
        <authorList>
            <person name="Zhang J."/>
            <person name="Kudrna D."/>
            <person name="Lee S."/>
            <person name="Talag J."/>
            <person name="Welchert J."/>
            <person name="Wing R.A."/>
        </authorList>
    </citation>
    <scope>NUCLEOTIDE SEQUENCE [LARGE SCALE GENOMIC DNA]</scope>
</reference>
<reference evidence="2" key="1">
    <citation type="submission" date="2015-04" db="UniProtKB">
        <authorList>
            <consortium name="EnsemblPlants"/>
        </authorList>
    </citation>
    <scope>IDENTIFICATION</scope>
</reference>
<evidence type="ECO:0000313" key="2">
    <source>
        <dbReference type="EnsemblPlants" id="OGLUM09G07360.1"/>
    </source>
</evidence>
<dbReference type="Proteomes" id="UP000026961">
    <property type="component" value="Chromosome 9"/>
</dbReference>
<accession>A0A0E0B1U1</accession>
<protein>
    <submittedName>
        <fullName evidence="2">Uncharacterized protein</fullName>
    </submittedName>
</protein>
<evidence type="ECO:0000313" key="3">
    <source>
        <dbReference type="Proteomes" id="UP000026961"/>
    </source>
</evidence>
<dbReference type="Gramene" id="OGLUM09G07360.1">
    <property type="protein sequence ID" value="OGLUM09G07360.1"/>
    <property type="gene ID" value="OGLUM09G07360"/>
</dbReference>
<dbReference type="EnsemblPlants" id="OGLUM09G07360.1">
    <property type="protein sequence ID" value="OGLUM09G07360.1"/>
    <property type="gene ID" value="OGLUM09G07360"/>
</dbReference>